<dbReference type="Pfam" id="PF22725">
    <property type="entry name" value="GFO_IDH_MocA_C3"/>
    <property type="match status" value="1"/>
</dbReference>
<sequence>MSVGFLSAVRHADSYIDIFANDPRVRVVGVSEYADAAEWKLADSRRIAGRYGVPFLSPDELLADPDCDVIVVCSEPTRHAELAVLALQAGKHVLIDKPLAVTTAEADAIIEAERASRGTATVINRLHSPAIQRLRRWVDEGHFGLPRHIDIEWFASGAFFSTSVERPELVTDVALSGGGEILNFLLYPIDYLSHLTGLRVVEAYAEASTLFQSTHAEAGVEDTAVVSLLLEHGVTATITLGRVASAPGHGPVSSSVRLIGSRGFATADDDQPAVSIFGTDGAQRRSTIGGASSEAIVRSFLTAYIDRLELGAAPEYTVRQARETLRVVEACAEAARTGLPAILIHKRPEEG</sequence>
<dbReference type="Proteomes" id="UP000237755">
    <property type="component" value="Unassembled WGS sequence"/>
</dbReference>
<dbReference type="InterPro" id="IPR036291">
    <property type="entry name" value="NAD(P)-bd_dom_sf"/>
</dbReference>
<feature type="domain" description="Gfo/Idh/MocA-like oxidoreductase N-terminal" evidence="3">
    <location>
        <begin position="23"/>
        <end position="119"/>
    </location>
</feature>
<comment type="caution">
    <text evidence="5">The sequence shown here is derived from an EMBL/GenBank/DDBJ whole genome shotgun (WGS) entry which is preliminary data.</text>
</comment>
<dbReference type="PANTHER" id="PTHR43818:SF11">
    <property type="entry name" value="BCDNA.GH03377"/>
    <property type="match status" value="1"/>
</dbReference>
<reference evidence="5 6" key="1">
    <citation type="journal article" date="2008" name="Int. J. Syst. Evol. Microbiol.">
        <title>Leifsonia pindariensis sp. nov., isolated from the Pindari glacier of the Indian Himalayas, and emended description of the genus Leifsonia.</title>
        <authorList>
            <person name="Reddy G.S."/>
            <person name="Prabagaran S.R."/>
            <person name="Shivaji S."/>
        </authorList>
    </citation>
    <scope>NUCLEOTIDE SEQUENCE [LARGE SCALE GENOMIC DNA]</scope>
    <source>
        <strain evidence="5 6">PON 10</strain>
    </source>
</reference>
<dbReference type="InterPro" id="IPR000683">
    <property type="entry name" value="Gfo/Idh/MocA-like_OxRdtase_N"/>
</dbReference>
<evidence type="ECO:0000313" key="5">
    <source>
        <dbReference type="EMBL" id="PPL18362.1"/>
    </source>
</evidence>
<evidence type="ECO:0000259" key="3">
    <source>
        <dbReference type="Pfam" id="PF01408"/>
    </source>
</evidence>
<feature type="domain" description="GFO/IDH/MocA-like oxidoreductase" evidence="4">
    <location>
        <begin position="131"/>
        <end position="264"/>
    </location>
</feature>
<organism evidence="5 6">
    <name type="scientific">Microterricola pindariensis</name>
    <dbReference type="NCBI Taxonomy" id="478010"/>
    <lineage>
        <taxon>Bacteria</taxon>
        <taxon>Bacillati</taxon>
        <taxon>Actinomycetota</taxon>
        <taxon>Actinomycetes</taxon>
        <taxon>Micrococcales</taxon>
        <taxon>Microbacteriaceae</taxon>
        <taxon>Microterricola</taxon>
    </lineage>
</organism>
<evidence type="ECO:0000256" key="1">
    <source>
        <dbReference type="ARBA" id="ARBA00023002"/>
    </source>
</evidence>
<dbReference type="SUPFAM" id="SSF51735">
    <property type="entry name" value="NAD(P)-binding Rossmann-fold domains"/>
    <property type="match status" value="1"/>
</dbReference>
<gene>
    <name evidence="5" type="ORF">GY24_10475</name>
</gene>
<dbReference type="SUPFAM" id="SSF55347">
    <property type="entry name" value="Glyceraldehyde-3-phosphate dehydrogenase-like, C-terminal domain"/>
    <property type="match status" value="1"/>
</dbReference>
<protein>
    <submittedName>
        <fullName evidence="5">Oxidoreductase</fullName>
    </submittedName>
</protein>
<keyword evidence="6" id="KW-1185">Reference proteome</keyword>
<keyword evidence="2" id="KW-0520">NAD</keyword>
<evidence type="ECO:0000259" key="4">
    <source>
        <dbReference type="Pfam" id="PF22725"/>
    </source>
</evidence>
<accession>A0ABX5AUM4</accession>
<proteinExistence type="predicted"/>
<dbReference type="Gene3D" id="3.30.360.10">
    <property type="entry name" value="Dihydrodipicolinate Reductase, domain 2"/>
    <property type="match status" value="1"/>
</dbReference>
<keyword evidence="1" id="KW-0560">Oxidoreductase</keyword>
<dbReference type="Pfam" id="PF01408">
    <property type="entry name" value="GFO_IDH_MocA"/>
    <property type="match status" value="1"/>
</dbReference>
<evidence type="ECO:0000313" key="6">
    <source>
        <dbReference type="Proteomes" id="UP000237755"/>
    </source>
</evidence>
<dbReference type="InterPro" id="IPR050463">
    <property type="entry name" value="Gfo/Idh/MocA_oxidrdct_glycsds"/>
</dbReference>
<dbReference type="InterPro" id="IPR055170">
    <property type="entry name" value="GFO_IDH_MocA-like_dom"/>
</dbReference>
<evidence type="ECO:0000256" key="2">
    <source>
        <dbReference type="ARBA" id="ARBA00023027"/>
    </source>
</evidence>
<dbReference type="Gene3D" id="3.40.50.720">
    <property type="entry name" value="NAD(P)-binding Rossmann-like Domain"/>
    <property type="match status" value="1"/>
</dbReference>
<dbReference type="PANTHER" id="PTHR43818">
    <property type="entry name" value="BCDNA.GH03377"/>
    <property type="match status" value="1"/>
</dbReference>
<dbReference type="EMBL" id="MPZN01000032">
    <property type="protein sequence ID" value="PPL18362.1"/>
    <property type="molecule type" value="Genomic_DNA"/>
</dbReference>
<name>A0ABX5AUM4_9MICO</name>